<dbReference type="AlphaFoldDB" id="A0AAN9BP15"/>
<evidence type="ECO:0000313" key="2">
    <source>
        <dbReference type="Proteomes" id="UP001374579"/>
    </source>
</evidence>
<gene>
    <name evidence="1" type="ORF">V1264_016335</name>
</gene>
<dbReference type="Proteomes" id="UP001374579">
    <property type="component" value="Unassembled WGS sequence"/>
</dbReference>
<organism evidence="1 2">
    <name type="scientific">Littorina saxatilis</name>
    <dbReference type="NCBI Taxonomy" id="31220"/>
    <lineage>
        <taxon>Eukaryota</taxon>
        <taxon>Metazoa</taxon>
        <taxon>Spiralia</taxon>
        <taxon>Lophotrochozoa</taxon>
        <taxon>Mollusca</taxon>
        <taxon>Gastropoda</taxon>
        <taxon>Caenogastropoda</taxon>
        <taxon>Littorinimorpha</taxon>
        <taxon>Littorinoidea</taxon>
        <taxon>Littorinidae</taxon>
        <taxon>Littorina</taxon>
    </lineage>
</organism>
<proteinExistence type="predicted"/>
<dbReference type="EMBL" id="JBAMIC010000004">
    <property type="protein sequence ID" value="KAK7108636.1"/>
    <property type="molecule type" value="Genomic_DNA"/>
</dbReference>
<reference evidence="1 2" key="1">
    <citation type="submission" date="2024-02" db="EMBL/GenBank/DDBJ databases">
        <title>Chromosome-scale genome assembly of the rough periwinkle Littorina saxatilis.</title>
        <authorList>
            <person name="De Jode A."/>
            <person name="Faria R."/>
            <person name="Formenti G."/>
            <person name="Sims Y."/>
            <person name="Smith T.P."/>
            <person name="Tracey A."/>
            <person name="Wood J.M.D."/>
            <person name="Zagrodzka Z.B."/>
            <person name="Johannesson K."/>
            <person name="Butlin R.K."/>
            <person name="Leder E.H."/>
        </authorList>
    </citation>
    <scope>NUCLEOTIDE SEQUENCE [LARGE SCALE GENOMIC DNA]</scope>
    <source>
        <strain evidence="1">Snail1</strain>
        <tissue evidence="1">Muscle</tissue>
    </source>
</reference>
<sequence>MPTFRNKVRQCSDTVIRVFFKHKAEKLCQKMKTNVANACHGQNIPAQFQRHRRRAAYYLCRDRDYDEYLACFPFMQRVAGWENLQCVVGPAEVTYVSGAP</sequence>
<protein>
    <submittedName>
        <fullName evidence="1">Uncharacterized protein</fullName>
    </submittedName>
</protein>
<comment type="caution">
    <text evidence="1">The sequence shown here is derived from an EMBL/GenBank/DDBJ whole genome shotgun (WGS) entry which is preliminary data.</text>
</comment>
<evidence type="ECO:0000313" key="1">
    <source>
        <dbReference type="EMBL" id="KAK7108636.1"/>
    </source>
</evidence>
<name>A0AAN9BP15_9CAEN</name>
<accession>A0AAN9BP15</accession>
<keyword evidence="2" id="KW-1185">Reference proteome</keyword>